<dbReference type="AlphaFoldDB" id="A0A0K3CIK2"/>
<evidence type="ECO:0008006" key="5">
    <source>
        <dbReference type="Google" id="ProtNLM"/>
    </source>
</evidence>
<dbReference type="OrthoDB" id="2519410at2759"/>
<protein>
    <recommendedName>
        <fullName evidence="5">Proteophosphoglycan ppg4</fullName>
    </recommendedName>
</protein>
<reference evidence="1 3" key="1">
    <citation type="submission" date="2015-07" db="EMBL/GenBank/DDBJ databases">
        <authorList>
            <person name="Cajimat M.N.B."/>
            <person name="Milazzo M.L."/>
            <person name="Fulhorst C.F."/>
        </authorList>
    </citation>
    <scope>NUCLEOTIDE SEQUENCE [LARGE SCALE GENOMIC DNA]</scope>
    <source>
        <strain evidence="1">Single colony</strain>
    </source>
</reference>
<organism evidence="1 3">
    <name type="scientific">Rhodotorula toruloides</name>
    <name type="common">Yeast</name>
    <name type="synonym">Rhodosporidium toruloides</name>
    <dbReference type="NCBI Taxonomy" id="5286"/>
    <lineage>
        <taxon>Eukaryota</taxon>
        <taxon>Fungi</taxon>
        <taxon>Dikarya</taxon>
        <taxon>Basidiomycota</taxon>
        <taxon>Pucciniomycotina</taxon>
        <taxon>Microbotryomycetes</taxon>
        <taxon>Sporidiobolales</taxon>
        <taxon>Sporidiobolaceae</taxon>
        <taxon>Rhodotorula</taxon>
    </lineage>
</organism>
<dbReference type="Proteomes" id="UP000199069">
    <property type="component" value="Unassembled WGS sequence"/>
</dbReference>
<proteinExistence type="predicted"/>
<evidence type="ECO:0000313" key="1">
    <source>
        <dbReference type="EMBL" id="CTR08300.1"/>
    </source>
</evidence>
<dbReference type="EMBL" id="LCTV02000008">
    <property type="protein sequence ID" value="PRQ72951.1"/>
    <property type="molecule type" value="Genomic_DNA"/>
</dbReference>
<dbReference type="EMBL" id="CWKI01000008">
    <property type="protein sequence ID" value="CTR08300.1"/>
    <property type="molecule type" value="Genomic_DNA"/>
</dbReference>
<keyword evidence="3" id="KW-1185">Reference proteome</keyword>
<name>A0A0K3CIK2_RHOTO</name>
<evidence type="ECO:0000313" key="3">
    <source>
        <dbReference type="Proteomes" id="UP000199069"/>
    </source>
</evidence>
<dbReference type="Proteomes" id="UP000239560">
    <property type="component" value="Unassembled WGS sequence"/>
</dbReference>
<evidence type="ECO:0000313" key="2">
    <source>
        <dbReference type="EMBL" id="PRQ72951.1"/>
    </source>
</evidence>
<sequence length="315" mass="35524">MPPELPIELQLRIVDVALPPRTSANFPTRRDLLLSFALVHRSWTAHARGLLEEQVRFDVEQWTGHYDAVVLFRRTHPARRLRRLDVRIAHRLKELDEELEQELRTQLEAIEELSFARSADLCPACDYKLLYETNDWHAQKAVPSLHFLSSGAFPFLRFLAISHMTLPLDWHDAAMPSLHTLLLTDVGPRSVFSDLGSLKSLRVLGAKADFGNLLSCLEGAWPALQHLAVVGISIRGYDDLVTDVSLPNSLSSITVLHLPPAMDTTAWPARLGQLNAEFEARWAQLGLELRRRECVKFAEISGFDLEEWALSVGGT</sequence>
<reference evidence="2 4" key="2">
    <citation type="journal article" date="2018" name="Elife">
        <title>Functional genomics of lipid metabolism in the oleaginous yeast Rhodosporidium toruloides.</title>
        <authorList>
            <person name="Coradetti S.T."/>
            <person name="Pinel D."/>
            <person name="Geiselman G."/>
            <person name="Ito M."/>
            <person name="Mondo S."/>
            <person name="Reilly M.C."/>
            <person name="Cheng Y.F."/>
            <person name="Bauer S."/>
            <person name="Grigoriev I."/>
            <person name="Gladden J.M."/>
            <person name="Simmons B.A."/>
            <person name="Brem R."/>
            <person name="Arkin A.P."/>
            <person name="Skerker J.M."/>
        </authorList>
    </citation>
    <scope>NUCLEOTIDE SEQUENCE [LARGE SCALE GENOMIC DNA]</scope>
    <source>
        <strain evidence="2 4">NBRC 0880</strain>
    </source>
</reference>
<accession>A0A0K3CIK2</accession>
<gene>
    <name evidence="1" type="primary">FGENESH: predicted gene_8.16</name>
    <name evidence="2" type="ORF">AAT19DRAFT_15704</name>
    <name evidence="1" type="ORF">BN2166_0041610</name>
</gene>
<evidence type="ECO:0000313" key="4">
    <source>
        <dbReference type="Proteomes" id="UP000239560"/>
    </source>
</evidence>